<gene>
    <name evidence="3" type="ORF">MEDL_26975</name>
</gene>
<sequence length="444" mass="50837">MAPLLEEEENYIRLALLLRGVAPRAVRTYFDKEFPPTYLLSTFNKNYNTLNGLFKKRILNQAQWNLLFPKSGIPDSKTFDVTLMICVIRNLTSVSPPKYGFDHLPQQGETTPGSDLARIKWYRNKIAHHDRNTMSTGDFNTAWTDIADAVSRLGGLPMNQECQDLKLKILDQSNQEIMLEIKISQKEMKLLRQTMDIEHSTLKENLSDLQDSQSTLQTEHSIVIENLRDLNDSHSTLQTEQSSTTDTLSDLQDSQRTLQTEHSIVIENLRDLNDSHSTLQTEQSSTTDTLSELQDSQRTLQTEHSIVIENLRDLNDSLSTLQTEQSSTTDNLSDLQDSQRTLQTEHSIIIENLRDLKDSHSTLQIEHSKVTEILKDPIPWNIREQITEVLETCYKGHAEIVESLLKYKADCYLKCDGLTSLGIARRANHSNIVDLLERWDKQSI</sequence>
<dbReference type="Gene3D" id="1.25.40.20">
    <property type="entry name" value="Ankyrin repeat-containing domain"/>
    <property type="match status" value="1"/>
</dbReference>
<dbReference type="InterPro" id="IPR036770">
    <property type="entry name" value="Ankyrin_rpt-contain_sf"/>
</dbReference>
<dbReference type="OrthoDB" id="6083162at2759"/>
<keyword evidence="4" id="KW-1185">Reference proteome</keyword>
<feature type="region of interest" description="Disordered" evidence="1">
    <location>
        <begin position="276"/>
        <end position="297"/>
    </location>
</feature>
<proteinExistence type="predicted"/>
<dbReference type="EMBL" id="CAJPWZ010001321">
    <property type="protein sequence ID" value="CAG2213014.1"/>
    <property type="molecule type" value="Genomic_DNA"/>
</dbReference>
<evidence type="ECO:0000256" key="1">
    <source>
        <dbReference type="SAM" id="MobiDB-lite"/>
    </source>
</evidence>
<reference evidence="3" key="1">
    <citation type="submission" date="2021-03" db="EMBL/GenBank/DDBJ databases">
        <authorList>
            <person name="Bekaert M."/>
        </authorList>
    </citation>
    <scope>NUCLEOTIDE SEQUENCE</scope>
</reference>
<accession>A0A8S3RXH1</accession>
<dbReference type="InterPro" id="IPR041249">
    <property type="entry name" value="HEPN_DZIP3"/>
</dbReference>
<protein>
    <recommendedName>
        <fullName evidence="2">DZIP3-like HEPN domain-containing protein</fullName>
    </recommendedName>
</protein>
<feature type="region of interest" description="Disordered" evidence="1">
    <location>
        <begin position="234"/>
        <end position="256"/>
    </location>
</feature>
<dbReference type="SUPFAM" id="SSF48403">
    <property type="entry name" value="Ankyrin repeat"/>
    <property type="match status" value="1"/>
</dbReference>
<evidence type="ECO:0000259" key="2">
    <source>
        <dbReference type="Pfam" id="PF18738"/>
    </source>
</evidence>
<feature type="domain" description="DZIP3-like HEPN" evidence="2">
    <location>
        <begin position="38"/>
        <end position="176"/>
    </location>
</feature>
<evidence type="ECO:0000313" key="3">
    <source>
        <dbReference type="EMBL" id="CAG2213014.1"/>
    </source>
</evidence>
<evidence type="ECO:0000313" key="4">
    <source>
        <dbReference type="Proteomes" id="UP000683360"/>
    </source>
</evidence>
<name>A0A8S3RXH1_MYTED</name>
<dbReference type="Proteomes" id="UP000683360">
    <property type="component" value="Unassembled WGS sequence"/>
</dbReference>
<comment type="caution">
    <text evidence="3">The sequence shown here is derived from an EMBL/GenBank/DDBJ whole genome shotgun (WGS) entry which is preliminary data.</text>
</comment>
<dbReference type="Pfam" id="PF18738">
    <property type="entry name" value="HEPN_DZIP3"/>
    <property type="match status" value="1"/>
</dbReference>
<dbReference type="AlphaFoldDB" id="A0A8S3RXH1"/>
<organism evidence="3 4">
    <name type="scientific">Mytilus edulis</name>
    <name type="common">Blue mussel</name>
    <dbReference type="NCBI Taxonomy" id="6550"/>
    <lineage>
        <taxon>Eukaryota</taxon>
        <taxon>Metazoa</taxon>
        <taxon>Spiralia</taxon>
        <taxon>Lophotrochozoa</taxon>
        <taxon>Mollusca</taxon>
        <taxon>Bivalvia</taxon>
        <taxon>Autobranchia</taxon>
        <taxon>Pteriomorphia</taxon>
        <taxon>Mytilida</taxon>
        <taxon>Mytiloidea</taxon>
        <taxon>Mytilidae</taxon>
        <taxon>Mytilinae</taxon>
        <taxon>Mytilus</taxon>
    </lineage>
</organism>